<evidence type="ECO:0000256" key="6">
    <source>
        <dbReference type="ARBA" id="ARBA00023136"/>
    </source>
</evidence>
<gene>
    <name evidence="10" type="ORF">HBA54_27940</name>
</gene>
<feature type="transmembrane region" description="Helical" evidence="7">
    <location>
        <begin position="157"/>
        <end position="178"/>
    </location>
</feature>
<keyword evidence="5 7" id="KW-1133">Transmembrane helix</keyword>
<keyword evidence="2 7" id="KW-0812">Transmembrane</keyword>
<keyword evidence="6 7" id="KW-0472">Membrane</keyword>
<dbReference type="GO" id="GO:0005524">
    <property type="term" value="F:ATP binding"/>
    <property type="evidence" value="ECO:0007669"/>
    <property type="project" value="UniProtKB-KW"/>
</dbReference>
<dbReference type="PANTHER" id="PTHR24221">
    <property type="entry name" value="ATP-BINDING CASSETTE SUB-FAMILY B"/>
    <property type="match status" value="1"/>
</dbReference>
<dbReference type="Pfam" id="PF00664">
    <property type="entry name" value="ABC_membrane"/>
    <property type="match status" value="1"/>
</dbReference>
<dbReference type="InterPro" id="IPR039421">
    <property type="entry name" value="Type_1_exporter"/>
</dbReference>
<dbReference type="InterPro" id="IPR003439">
    <property type="entry name" value="ABC_transporter-like_ATP-bd"/>
</dbReference>
<name>A0A967F3I2_9PROT</name>
<dbReference type="InterPro" id="IPR036640">
    <property type="entry name" value="ABC1_TM_sf"/>
</dbReference>
<evidence type="ECO:0000256" key="4">
    <source>
        <dbReference type="ARBA" id="ARBA00022840"/>
    </source>
</evidence>
<dbReference type="PROSITE" id="PS50929">
    <property type="entry name" value="ABC_TM1F"/>
    <property type="match status" value="1"/>
</dbReference>
<proteinExistence type="predicted"/>
<dbReference type="Proteomes" id="UP000761264">
    <property type="component" value="Unassembled WGS sequence"/>
</dbReference>
<feature type="transmembrane region" description="Helical" evidence="7">
    <location>
        <begin position="49"/>
        <end position="69"/>
    </location>
</feature>
<feature type="domain" description="ABC transmembrane type-1" evidence="9">
    <location>
        <begin position="17"/>
        <end position="294"/>
    </location>
</feature>
<dbReference type="InterPro" id="IPR003593">
    <property type="entry name" value="AAA+_ATPase"/>
</dbReference>
<organism evidence="10 11">
    <name type="scientific">Pelagibius litoralis</name>
    <dbReference type="NCBI Taxonomy" id="374515"/>
    <lineage>
        <taxon>Bacteria</taxon>
        <taxon>Pseudomonadati</taxon>
        <taxon>Pseudomonadota</taxon>
        <taxon>Alphaproteobacteria</taxon>
        <taxon>Rhodospirillales</taxon>
        <taxon>Rhodovibrionaceae</taxon>
        <taxon>Pelagibius</taxon>
    </lineage>
</organism>
<dbReference type="InterPro" id="IPR011527">
    <property type="entry name" value="ABC1_TM_dom"/>
</dbReference>
<protein>
    <submittedName>
        <fullName evidence="10">ABC transporter ATP-binding protein</fullName>
    </submittedName>
</protein>
<feature type="domain" description="ABC transporter" evidence="8">
    <location>
        <begin position="316"/>
        <end position="555"/>
    </location>
</feature>
<dbReference type="EMBL" id="JAAQPH010000044">
    <property type="protein sequence ID" value="NIA72425.1"/>
    <property type="molecule type" value="Genomic_DNA"/>
</dbReference>
<comment type="caution">
    <text evidence="10">The sequence shown here is derived from an EMBL/GenBank/DDBJ whole genome shotgun (WGS) entry which is preliminary data.</text>
</comment>
<dbReference type="SUPFAM" id="SSF90123">
    <property type="entry name" value="ABC transporter transmembrane region"/>
    <property type="match status" value="1"/>
</dbReference>
<dbReference type="PANTHER" id="PTHR24221:SF654">
    <property type="entry name" value="ATP-BINDING CASSETTE SUB-FAMILY B MEMBER 6"/>
    <property type="match status" value="1"/>
</dbReference>
<keyword evidence="3" id="KW-0547">Nucleotide-binding</keyword>
<feature type="transmembrane region" description="Helical" evidence="7">
    <location>
        <begin position="249"/>
        <end position="275"/>
    </location>
</feature>
<dbReference type="RefSeq" id="WP_167231798.1">
    <property type="nucleotide sequence ID" value="NZ_JAAQPH010000044.1"/>
</dbReference>
<evidence type="ECO:0000259" key="8">
    <source>
        <dbReference type="PROSITE" id="PS50893"/>
    </source>
</evidence>
<dbReference type="GO" id="GO:0005886">
    <property type="term" value="C:plasma membrane"/>
    <property type="evidence" value="ECO:0007669"/>
    <property type="project" value="UniProtKB-SubCell"/>
</dbReference>
<evidence type="ECO:0000256" key="3">
    <source>
        <dbReference type="ARBA" id="ARBA00022741"/>
    </source>
</evidence>
<evidence type="ECO:0000256" key="7">
    <source>
        <dbReference type="SAM" id="Phobius"/>
    </source>
</evidence>
<dbReference type="InterPro" id="IPR027417">
    <property type="entry name" value="P-loop_NTPase"/>
</dbReference>
<dbReference type="GO" id="GO:0034040">
    <property type="term" value="F:ATPase-coupled lipid transmembrane transporter activity"/>
    <property type="evidence" value="ECO:0007669"/>
    <property type="project" value="TreeGrafter"/>
</dbReference>
<dbReference type="Gene3D" id="3.40.50.300">
    <property type="entry name" value="P-loop containing nucleotide triphosphate hydrolases"/>
    <property type="match status" value="1"/>
</dbReference>
<feature type="transmembrane region" description="Helical" evidence="7">
    <location>
        <begin position="131"/>
        <end position="151"/>
    </location>
</feature>
<keyword evidence="11" id="KW-1185">Reference proteome</keyword>
<dbReference type="SUPFAM" id="SSF52540">
    <property type="entry name" value="P-loop containing nucleoside triphosphate hydrolases"/>
    <property type="match status" value="1"/>
</dbReference>
<dbReference type="SMART" id="SM00382">
    <property type="entry name" value="AAA"/>
    <property type="match status" value="1"/>
</dbReference>
<evidence type="ECO:0000256" key="5">
    <source>
        <dbReference type="ARBA" id="ARBA00022989"/>
    </source>
</evidence>
<accession>A0A967F3I2</accession>
<dbReference type="Pfam" id="PF00005">
    <property type="entry name" value="ABC_tran"/>
    <property type="match status" value="1"/>
</dbReference>
<evidence type="ECO:0000256" key="2">
    <source>
        <dbReference type="ARBA" id="ARBA00022692"/>
    </source>
</evidence>
<evidence type="ECO:0000313" key="11">
    <source>
        <dbReference type="Proteomes" id="UP000761264"/>
    </source>
</evidence>
<dbReference type="Gene3D" id="1.20.1560.10">
    <property type="entry name" value="ABC transporter type 1, transmembrane domain"/>
    <property type="match status" value="1"/>
</dbReference>
<dbReference type="GO" id="GO:0140359">
    <property type="term" value="F:ABC-type transporter activity"/>
    <property type="evidence" value="ECO:0007669"/>
    <property type="project" value="InterPro"/>
</dbReference>
<evidence type="ECO:0000313" key="10">
    <source>
        <dbReference type="EMBL" id="NIA72425.1"/>
    </source>
</evidence>
<evidence type="ECO:0000259" key="9">
    <source>
        <dbReference type="PROSITE" id="PS50929"/>
    </source>
</evidence>
<dbReference type="PROSITE" id="PS50893">
    <property type="entry name" value="ABC_TRANSPORTER_2"/>
    <property type="match status" value="1"/>
</dbReference>
<reference evidence="10" key="1">
    <citation type="submission" date="2020-03" db="EMBL/GenBank/DDBJ databases">
        <title>Genome of Pelagibius litoralis DSM 21314T.</title>
        <authorList>
            <person name="Wang G."/>
        </authorList>
    </citation>
    <scope>NUCLEOTIDE SEQUENCE</scope>
    <source>
        <strain evidence="10">DSM 21314</strain>
    </source>
</reference>
<evidence type="ECO:0000256" key="1">
    <source>
        <dbReference type="ARBA" id="ARBA00004651"/>
    </source>
</evidence>
<keyword evidence="4 10" id="KW-0067">ATP-binding</keyword>
<dbReference type="GO" id="GO:0016887">
    <property type="term" value="F:ATP hydrolysis activity"/>
    <property type="evidence" value="ECO:0007669"/>
    <property type="project" value="InterPro"/>
</dbReference>
<dbReference type="AlphaFoldDB" id="A0A967F3I2"/>
<comment type="subcellular location">
    <subcellularLocation>
        <location evidence="1">Cell membrane</location>
        <topology evidence="1">Multi-pass membrane protein</topology>
    </subcellularLocation>
</comment>
<sequence length="559" mass="58177">MSRLPRIIGENRGRSIALVAVLALGQAAAAGVAAFATRDVFAAFRDDSAILPLLALAAVAAAGLAIALLRVGERVVAERVGQNYAASLRLKLFAHLTEMSARDVAARRNGGLAMRFVGDLAAVRGWVSLGIARLVSASIVLPVATGVLFLLNVNLGIAASIPIVLGLGVMILAGPRLGPAHKRLRSRRARLAADMSERIPHAPELRLLGRIRTEKAHLLRRTEKLIASAMARARGAAVLRAVPDVVSGFAAASLFLMALSSGVAAAEAAGALAAVGLMVQPMRDLAGVWDRHRAWVAARDKCEALLAAPKLKRAALQGRDPLENAPPPLRFAEVSAGALENVTVAASPGQKIAIVGGNGAGKSTLISLAAGLEQPRDGAVTLGGLPPSSLGAAERRRMITLVGVRSPILAGSLRRALIMGVAEQPGDEAILAEAEAFGLKEVIVRLGGLDGKLAEGGRNLSAGEVRRVLLTRAALSGSKLMLLDEPDDALDVEGPELVERLVRQSDATALIITHNLALARRMDTLWFIEDGRILETGSPADLLAGNGPAARFFAPRCAA</sequence>